<dbReference type="PANTHER" id="PTHR36934">
    <property type="entry name" value="BLR0278 PROTEIN"/>
    <property type="match status" value="1"/>
</dbReference>
<protein>
    <recommendedName>
        <fullName evidence="1">Fluoroacetyl-CoA-specific thioesterase-like domain-containing protein</fullName>
    </recommendedName>
</protein>
<accession>A0A975XZ60</accession>
<dbReference type="KEGG" id="nps:KRR39_16490"/>
<dbReference type="PANTHER" id="PTHR36934:SF1">
    <property type="entry name" value="THIOESTERASE DOMAIN-CONTAINING PROTEIN"/>
    <property type="match status" value="1"/>
</dbReference>
<dbReference type="EMBL" id="CP077062">
    <property type="protein sequence ID" value="QWZ07085.1"/>
    <property type="molecule type" value="Genomic_DNA"/>
</dbReference>
<dbReference type="Proteomes" id="UP000683575">
    <property type="component" value="Chromosome"/>
</dbReference>
<feature type="domain" description="Fluoroacetyl-CoA-specific thioesterase-like" evidence="1">
    <location>
        <begin position="65"/>
        <end position="166"/>
    </location>
</feature>
<proteinExistence type="predicted"/>
<evidence type="ECO:0000313" key="2">
    <source>
        <dbReference type="EMBL" id="QWZ07085.1"/>
    </source>
</evidence>
<sequence length="172" mass="17692">MLTPAQSAIVTETLRVSLAAAAGDVDEQRLASLARAAAALAPPVIDDPHPAWPAVGASVVRDLAVGAEDTAAAMGHPDADVQVLGSPRLALWFELVTCDLLPPPTPELTHVGAGILVHHLGRADVGDTVTVECAAASVSGRRAVFTCRATVGDRLVGLGTHHRALLRARVDT</sequence>
<dbReference type="RefSeq" id="WP_216938596.1">
    <property type="nucleotide sequence ID" value="NZ_CP077062.1"/>
</dbReference>
<dbReference type="Pfam" id="PF22636">
    <property type="entry name" value="FlK"/>
    <property type="match status" value="1"/>
</dbReference>
<evidence type="ECO:0000259" key="1">
    <source>
        <dbReference type="Pfam" id="PF22636"/>
    </source>
</evidence>
<evidence type="ECO:0000313" key="3">
    <source>
        <dbReference type="Proteomes" id="UP000683575"/>
    </source>
</evidence>
<dbReference type="AlphaFoldDB" id="A0A975XZ60"/>
<dbReference type="InterPro" id="IPR025540">
    <property type="entry name" value="FlK"/>
</dbReference>
<organism evidence="2 3">
    <name type="scientific">Nocardioides panacis</name>
    <dbReference type="NCBI Taxonomy" id="2849501"/>
    <lineage>
        <taxon>Bacteria</taxon>
        <taxon>Bacillati</taxon>
        <taxon>Actinomycetota</taxon>
        <taxon>Actinomycetes</taxon>
        <taxon>Propionibacteriales</taxon>
        <taxon>Nocardioidaceae</taxon>
        <taxon>Nocardioides</taxon>
    </lineage>
</organism>
<name>A0A975XZ60_9ACTN</name>
<keyword evidence="3" id="KW-1185">Reference proteome</keyword>
<reference evidence="2" key="1">
    <citation type="submission" date="2021-06" db="EMBL/GenBank/DDBJ databases">
        <title>Complete genome sequence of Nocardioides sp. G188.</title>
        <authorList>
            <person name="Im W.-T."/>
        </authorList>
    </citation>
    <scope>NUCLEOTIDE SEQUENCE</scope>
    <source>
        <strain evidence="2">G188</strain>
    </source>
</reference>
<gene>
    <name evidence="2" type="ORF">KRR39_16490</name>
</gene>
<dbReference type="InterPro" id="IPR054485">
    <property type="entry name" value="FlK-like_dom"/>
</dbReference>